<keyword evidence="3" id="KW-1185">Reference proteome</keyword>
<keyword evidence="1" id="KW-0812">Transmembrane</keyword>
<protein>
    <submittedName>
        <fullName evidence="2">Uncharacterized protein</fullName>
    </submittedName>
</protein>
<sequence length="52" mass="6148">MKAKGKKLSRTDEELLDGTDEKNWLLMLYLIITCFWLPLVINAVYKMSKEEK</sequence>
<keyword evidence="1" id="KW-0472">Membrane</keyword>
<dbReference type="Proteomes" id="UP000221795">
    <property type="component" value="Segment"/>
</dbReference>
<keyword evidence="1" id="KW-1133">Transmembrane helix</keyword>
<proteinExistence type="predicted"/>
<evidence type="ECO:0000313" key="2">
    <source>
        <dbReference type="EMBL" id="APZ82503.1"/>
    </source>
</evidence>
<organismHost>
    <name type="scientific">Bacillus subtilis</name>
    <dbReference type="NCBI Taxonomy" id="1423"/>
</organismHost>
<evidence type="ECO:0000256" key="1">
    <source>
        <dbReference type="SAM" id="Phobius"/>
    </source>
</evidence>
<dbReference type="EMBL" id="KY368640">
    <property type="protein sequence ID" value="APZ82503.1"/>
    <property type="molecule type" value="Genomic_DNA"/>
</dbReference>
<gene>
    <name evidence="2" type="ORF">Goe3_c03700</name>
</gene>
<reference evidence="2" key="1">
    <citation type="journal article" date="2017" name="Viruses">
        <title>Characterization of Bacillus subtilis Viruses vB_BsuM-Goe2 and vB_BsuM-Goe3.</title>
        <authorList>
            <person name="Willms I.M."/>
            <person name="Hoppert M."/>
            <person name="Hertel R."/>
        </authorList>
    </citation>
    <scope>NUCLEOTIDE SEQUENCE [LARGE SCALE GENOMIC DNA]</scope>
</reference>
<accession>A0A217ER04</accession>
<organism evidence="2 3">
    <name type="scientific">Bacillus phage vB_BsuM-Goe3</name>
    <dbReference type="NCBI Taxonomy" id="1933063"/>
    <lineage>
        <taxon>Viruses</taxon>
        <taxon>Duplodnaviria</taxon>
        <taxon>Heunggongvirae</taxon>
        <taxon>Uroviricota</taxon>
        <taxon>Caudoviricetes</taxon>
        <taxon>Herelleviridae</taxon>
        <taxon>Bastillevirinae</taxon>
        <taxon>Grisebachstrassevirus</taxon>
        <taxon>Grisebachstrassevirus goe3</taxon>
    </lineage>
</organism>
<feature type="transmembrane region" description="Helical" evidence="1">
    <location>
        <begin position="24"/>
        <end position="45"/>
    </location>
</feature>
<evidence type="ECO:0000313" key="3">
    <source>
        <dbReference type="Proteomes" id="UP000221795"/>
    </source>
</evidence>
<name>A0A217ER04_BPGO3</name>